<evidence type="ECO:0000256" key="4">
    <source>
        <dbReference type="ARBA" id="ARBA00022692"/>
    </source>
</evidence>
<evidence type="ECO:0000313" key="9">
    <source>
        <dbReference type="EMBL" id="QNN44276.1"/>
    </source>
</evidence>
<feature type="transmembrane region" description="Helical" evidence="8">
    <location>
        <begin position="28"/>
        <end position="55"/>
    </location>
</feature>
<feature type="transmembrane region" description="Helical" evidence="8">
    <location>
        <begin position="150"/>
        <end position="168"/>
    </location>
</feature>
<evidence type="ECO:0000313" key="10">
    <source>
        <dbReference type="Proteomes" id="UP000515806"/>
    </source>
</evidence>
<dbReference type="InterPro" id="IPR051085">
    <property type="entry name" value="MB_O-acyltransferase"/>
</dbReference>
<feature type="transmembrane region" description="Helical" evidence="8">
    <location>
        <begin position="329"/>
        <end position="346"/>
    </location>
</feature>
<protein>
    <submittedName>
        <fullName evidence="9">MBOAT family protein</fullName>
    </submittedName>
</protein>
<feature type="transmembrane region" description="Helical" evidence="8">
    <location>
        <begin position="449"/>
        <end position="472"/>
    </location>
</feature>
<keyword evidence="10" id="KW-1185">Reference proteome</keyword>
<feature type="transmembrane region" description="Helical" evidence="8">
    <location>
        <begin position="366"/>
        <end position="384"/>
    </location>
</feature>
<dbReference type="PIRSF" id="PIRSF016636">
    <property type="entry name" value="AlgI_DltB"/>
    <property type="match status" value="1"/>
</dbReference>
<keyword evidence="7" id="KW-0808">Transferase</keyword>
<evidence type="ECO:0000256" key="8">
    <source>
        <dbReference type="SAM" id="Phobius"/>
    </source>
</evidence>
<dbReference type="Pfam" id="PF03062">
    <property type="entry name" value="MBOAT"/>
    <property type="match status" value="1"/>
</dbReference>
<dbReference type="InterPro" id="IPR024194">
    <property type="entry name" value="Ac/AlaTfrase_AlgI/DltB"/>
</dbReference>
<evidence type="ECO:0000256" key="1">
    <source>
        <dbReference type="ARBA" id="ARBA00004651"/>
    </source>
</evidence>
<dbReference type="KEGG" id="proe:H9L23_09470"/>
<feature type="transmembrane region" description="Helical" evidence="8">
    <location>
        <begin position="413"/>
        <end position="429"/>
    </location>
</feature>
<evidence type="ECO:0000256" key="2">
    <source>
        <dbReference type="ARBA" id="ARBA00010323"/>
    </source>
</evidence>
<dbReference type="PANTHER" id="PTHR13285:SF18">
    <property type="entry name" value="PROTEIN-CYSTEINE N-PALMITOYLTRANSFERASE RASP"/>
    <property type="match status" value="1"/>
</dbReference>
<dbReference type="GO" id="GO:0042121">
    <property type="term" value="P:alginic acid biosynthetic process"/>
    <property type="evidence" value="ECO:0007669"/>
    <property type="project" value="InterPro"/>
</dbReference>
<dbReference type="PANTHER" id="PTHR13285">
    <property type="entry name" value="ACYLTRANSFERASE"/>
    <property type="match status" value="1"/>
</dbReference>
<dbReference type="InterPro" id="IPR004299">
    <property type="entry name" value="MBOAT_fam"/>
</dbReference>
<reference evidence="9 10" key="1">
    <citation type="submission" date="2020-08" db="EMBL/GenBank/DDBJ databases">
        <title>Genome sequence of Pedobacter roseus KACC 11594T.</title>
        <authorList>
            <person name="Hyun D.-W."/>
            <person name="Bae J.-W."/>
        </authorList>
    </citation>
    <scope>NUCLEOTIDE SEQUENCE [LARGE SCALE GENOMIC DNA]</scope>
    <source>
        <strain evidence="9 10">KACC 11594</strain>
    </source>
</reference>
<feature type="transmembrane region" description="Helical" evidence="8">
    <location>
        <begin position="76"/>
        <end position="94"/>
    </location>
</feature>
<dbReference type="Proteomes" id="UP000515806">
    <property type="component" value="Chromosome"/>
</dbReference>
<evidence type="ECO:0000256" key="6">
    <source>
        <dbReference type="ARBA" id="ARBA00023136"/>
    </source>
</evidence>
<proteinExistence type="inferred from homology"/>
<gene>
    <name evidence="9" type="ORF">H9L23_09470</name>
</gene>
<sequence>MLFNSFHFLLFFPIVAGLYFIMPYKYRWLWLLLASCFFYMFFKAVYILILFFTILIDYFAGIYIEKAKLPKTKKRLLLLSIVANVLVLGIFKYFNFLNDSVSGILSWAGYSNPVPALAILLPIGLSFHTFQAMSYTIEVYRGNQKAEQKFGIYALYVMFFPQLVAGPIERPQNMLHQFYEKHPFNPYDASEGLKRILIGLFKKVVVADRLAIYVNAVYGNYEHHGSLSLIMATVFFSFQIYCDFSGYSDIAIGTARILGFRLMENFDRPYFAKSISEFWSKWHISLSSWFRDYLYIPMGGNRVSTLKWYRNLFVVFMLSGLWHGANWTFIVWGALHGTYLILEIVFRKLRGPFQKWKFLSMPKLSGLLQVTFTFLLVTLAWIFFRADNIAQALGILKRIFSFEPGFFLGQPNYFFYSILAILSLLCYELRQEFHWQGIAVSDLRFPWRLLTYGALVFAIMLFGVFDGSQFIYFQF</sequence>
<dbReference type="EMBL" id="CP060723">
    <property type="protein sequence ID" value="QNN44276.1"/>
    <property type="molecule type" value="Genomic_DNA"/>
</dbReference>
<name>A0A7G9QLQ1_9SPHI</name>
<organism evidence="9 10">
    <name type="scientific">Pedobacter roseus</name>
    <dbReference type="NCBI Taxonomy" id="336820"/>
    <lineage>
        <taxon>Bacteria</taxon>
        <taxon>Pseudomonadati</taxon>
        <taxon>Bacteroidota</taxon>
        <taxon>Sphingobacteriia</taxon>
        <taxon>Sphingobacteriales</taxon>
        <taxon>Sphingobacteriaceae</taxon>
        <taxon>Pedobacter</taxon>
    </lineage>
</organism>
<keyword evidence="6 7" id="KW-0472">Membrane</keyword>
<keyword evidence="3 7" id="KW-1003">Cell membrane</keyword>
<evidence type="ECO:0000256" key="7">
    <source>
        <dbReference type="PIRNR" id="PIRNR016636"/>
    </source>
</evidence>
<evidence type="ECO:0000256" key="5">
    <source>
        <dbReference type="ARBA" id="ARBA00022989"/>
    </source>
</evidence>
<keyword evidence="7" id="KW-0012">Acyltransferase</keyword>
<keyword evidence="5 8" id="KW-1133">Transmembrane helix</keyword>
<feature type="transmembrane region" description="Helical" evidence="8">
    <location>
        <begin position="5"/>
        <end position="22"/>
    </location>
</feature>
<dbReference type="GO" id="GO:0005886">
    <property type="term" value="C:plasma membrane"/>
    <property type="evidence" value="ECO:0007669"/>
    <property type="project" value="UniProtKB-SubCell"/>
</dbReference>
<dbReference type="PIRSF" id="PIRSF500217">
    <property type="entry name" value="AlgI"/>
    <property type="match status" value="1"/>
</dbReference>
<evidence type="ECO:0000256" key="3">
    <source>
        <dbReference type="ARBA" id="ARBA00022475"/>
    </source>
</evidence>
<feature type="transmembrane region" description="Helical" evidence="8">
    <location>
        <begin position="114"/>
        <end position="130"/>
    </location>
</feature>
<dbReference type="AlphaFoldDB" id="A0A7G9QLQ1"/>
<comment type="similarity">
    <text evidence="2 7">Belongs to the membrane-bound acyltransferase family.</text>
</comment>
<dbReference type="InterPro" id="IPR028362">
    <property type="entry name" value="AlgI"/>
</dbReference>
<comment type="subcellular location">
    <subcellularLocation>
        <location evidence="1">Cell membrane</location>
        <topology evidence="1">Multi-pass membrane protein</topology>
    </subcellularLocation>
</comment>
<keyword evidence="4 8" id="KW-0812">Transmembrane</keyword>
<dbReference type="GO" id="GO:0016746">
    <property type="term" value="F:acyltransferase activity"/>
    <property type="evidence" value="ECO:0007669"/>
    <property type="project" value="UniProtKB-KW"/>
</dbReference>
<accession>A0A7G9QLQ1</accession>